<dbReference type="Proteomes" id="UP000827092">
    <property type="component" value="Unassembled WGS sequence"/>
</dbReference>
<dbReference type="InterPro" id="IPR007173">
    <property type="entry name" value="ALO_C"/>
</dbReference>
<evidence type="ECO:0000313" key="3">
    <source>
        <dbReference type="EMBL" id="KAG8201924.1"/>
    </source>
</evidence>
<organism evidence="3 4">
    <name type="scientific">Oedothorax gibbosus</name>
    <dbReference type="NCBI Taxonomy" id="931172"/>
    <lineage>
        <taxon>Eukaryota</taxon>
        <taxon>Metazoa</taxon>
        <taxon>Ecdysozoa</taxon>
        <taxon>Arthropoda</taxon>
        <taxon>Chelicerata</taxon>
        <taxon>Arachnida</taxon>
        <taxon>Araneae</taxon>
        <taxon>Araneomorphae</taxon>
        <taxon>Entelegynae</taxon>
        <taxon>Araneoidea</taxon>
        <taxon>Linyphiidae</taxon>
        <taxon>Erigoninae</taxon>
        <taxon>Oedothorax</taxon>
    </lineage>
</organism>
<dbReference type="Gene3D" id="3.30.70.2520">
    <property type="match status" value="1"/>
</dbReference>
<proteinExistence type="predicted"/>
<evidence type="ECO:0000259" key="2">
    <source>
        <dbReference type="Pfam" id="PF04030"/>
    </source>
</evidence>
<protein>
    <recommendedName>
        <fullName evidence="2">D-arabinono-1,4-lactone oxidase C-terminal domain-containing protein</fullName>
    </recommendedName>
</protein>
<accession>A0AAV6W4Q5</accession>
<keyword evidence="4" id="KW-1185">Reference proteome</keyword>
<dbReference type="PANTHER" id="PTHR43762:SF8">
    <property type="entry name" value="L-GULONOLACTONE OXIDASE"/>
    <property type="match status" value="1"/>
</dbReference>
<dbReference type="AlphaFoldDB" id="A0AAV6W4Q5"/>
<dbReference type="GO" id="GO:0016020">
    <property type="term" value="C:membrane"/>
    <property type="evidence" value="ECO:0007669"/>
    <property type="project" value="InterPro"/>
</dbReference>
<dbReference type="InterPro" id="IPR010031">
    <property type="entry name" value="FAD_lactone_oxidase-like"/>
</dbReference>
<dbReference type="PANTHER" id="PTHR43762">
    <property type="entry name" value="L-GULONOLACTONE OXIDASE"/>
    <property type="match status" value="1"/>
</dbReference>
<comment type="caution">
    <text evidence="3">The sequence shown here is derived from an EMBL/GenBank/DDBJ whole genome shotgun (WGS) entry which is preliminary data.</text>
</comment>
<dbReference type="Pfam" id="PF04030">
    <property type="entry name" value="ALO"/>
    <property type="match status" value="1"/>
</dbReference>
<name>A0AAV6W4Q5_9ARAC</name>
<dbReference type="EMBL" id="JAFNEN010000002">
    <property type="protein sequence ID" value="KAG8201924.1"/>
    <property type="molecule type" value="Genomic_DNA"/>
</dbReference>
<reference evidence="3 4" key="1">
    <citation type="journal article" date="2022" name="Nat. Ecol. Evol.">
        <title>A masculinizing supergene underlies an exaggerated male reproductive morph in a spider.</title>
        <authorList>
            <person name="Hendrickx F."/>
            <person name="De Corte Z."/>
            <person name="Sonet G."/>
            <person name="Van Belleghem S.M."/>
            <person name="Kostlbacher S."/>
            <person name="Vangestel C."/>
        </authorList>
    </citation>
    <scope>NUCLEOTIDE SEQUENCE [LARGE SCALE GENOMIC DNA]</scope>
    <source>
        <strain evidence="3">W744_W776</strain>
    </source>
</reference>
<evidence type="ECO:0000313" key="4">
    <source>
        <dbReference type="Proteomes" id="UP000827092"/>
    </source>
</evidence>
<dbReference type="GO" id="GO:0003885">
    <property type="term" value="F:D-arabinono-1,4-lactone oxidase activity"/>
    <property type="evidence" value="ECO:0007669"/>
    <property type="project" value="InterPro"/>
</dbReference>
<keyword evidence="1" id="KW-0560">Oxidoreductase</keyword>
<evidence type="ECO:0000256" key="1">
    <source>
        <dbReference type="ARBA" id="ARBA00023002"/>
    </source>
</evidence>
<feature type="domain" description="D-arabinono-1,4-lactone oxidase C-terminal" evidence="2">
    <location>
        <begin position="1"/>
        <end position="72"/>
    </location>
</feature>
<sequence>MYRPYGKDVPYQEYFQAFERIMMEAGGRPHWAKAHAVTSEGLKTMYPFFGKWCLIRQKLDPIHMFMNPYMSRILR</sequence>
<gene>
    <name evidence="3" type="ORF">JTE90_027401</name>
</gene>